<protein>
    <submittedName>
        <fullName evidence="1">Fe-S oxidoreductase</fullName>
    </submittedName>
</protein>
<dbReference type="OrthoDB" id="9773828at2"/>
<keyword evidence="2" id="KW-1185">Reference proteome</keyword>
<gene>
    <name evidence="1" type="ORF">JCM10512_443</name>
</gene>
<reference evidence="1 2" key="1">
    <citation type="journal article" date="2014" name="Genome Announc.">
        <title>Draft Genome Sequence of Bacteroides reticulotermitis Strain JCM 10512T, Isolated from the Gut of a Termite.</title>
        <authorList>
            <person name="Yuki M."/>
            <person name="Oshima K."/>
            <person name="Suda W."/>
            <person name="Sakamoto M."/>
            <person name="Iida T."/>
            <person name="Hattori M."/>
            <person name="Ohkuma M."/>
        </authorList>
    </citation>
    <scope>NUCLEOTIDE SEQUENCE [LARGE SCALE GENOMIC DNA]</scope>
    <source>
        <strain evidence="1 2">JCM 10512</strain>
    </source>
</reference>
<organism evidence="1 2">
    <name type="scientific">Bacteroides reticulotermitis JCM 10512</name>
    <dbReference type="NCBI Taxonomy" id="1445607"/>
    <lineage>
        <taxon>Bacteria</taxon>
        <taxon>Pseudomonadati</taxon>
        <taxon>Bacteroidota</taxon>
        <taxon>Bacteroidia</taxon>
        <taxon>Bacteroidales</taxon>
        <taxon>Bacteroidaceae</taxon>
        <taxon>Bacteroides</taxon>
    </lineage>
</organism>
<dbReference type="RefSeq" id="WP_148298226.1">
    <property type="nucleotide sequence ID" value="NZ_BAIV01000002.1"/>
</dbReference>
<dbReference type="STRING" id="1445607.JCM10512_443"/>
<sequence>MDYVDYYLLYSIRASGLKHFNEHDISNGTLDFLIKNLEAGQIRHLGWSFHGDIEVFDKVLAMPKEVQWDFVQIQLNYIDWHHAKGDNIIA</sequence>
<dbReference type="SUPFAM" id="SSF51430">
    <property type="entry name" value="NAD(P)-linked oxidoreductase"/>
    <property type="match status" value="1"/>
</dbReference>
<evidence type="ECO:0000313" key="2">
    <source>
        <dbReference type="Proteomes" id="UP000019131"/>
    </source>
</evidence>
<name>W4UNN5_9BACE</name>
<accession>W4UNN5</accession>
<dbReference type="Proteomes" id="UP000019131">
    <property type="component" value="Unassembled WGS sequence"/>
</dbReference>
<evidence type="ECO:0000313" key="1">
    <source>
        <dbReference type="EMBL" id="GAE82253.1"/>
    </source>
</evidence>
<comment type="caution">
    <text evidence="1">The sequence shown here is derived from an EMBL/GenBank/DDBJ whole genome shotgun (WGS) entry which is preliminary data.</text>
</comment>
<dbReference type="EMBL" id="BAIV01000002">
    <property type="protein sequence ID" value="GAE82253.1"/>
    <property type="molecule type" value="Genomic_DNA"/>
</dbReference>
<dbReference type="InterPro" id="IPR036812">
    <property type="entry name" value="NAD(P)_OxRdtase_dom_sf"/>
</dbReference>
<proteinExistence type="predicted"/>
<dbReference type="Gene3D" id="3.20.20.100">
    <property type="entry name" value="NADP-dependent oxidoreductase domain"/>
    <property type="match status" value="1"/>
</dbReference>
<dbReference type="AlphaFoldDB" id="W4UNN5"/>